<evidence type="ECO:0000313" key="2">
    <source>
        <dbReference type="EMBL" id="CAE8595749.1"/>
    </source>
</evidence>
<proteinExistence type="predicted"/>
<sequence length="146" mass="15801">MACFSRLLGEVSWASSVAPSAIVGQSSELAFVDIADNSNNNNGSNTNSNSNNNNNGRNNFDDIAPLRRVNAQVLLFEGKATDTAPAARRWDVSARVLGGSWRTARRDRREEQSHGPARTGGRDWPGTRALQQQQLRGDLMVSATGC</sequence>
<protein>
    <submittedName>
        <fullName evidence="2">Uncharacterized protein</fullName>
    </submittedName>
</protein>
<name>A0A813EDR8_POLGL</name>
<feature type="compositionally biased region" description="Low complexity" evidence="1">
    <location>
        <begin position="39"/>
        <end position="58"/>
    </location>
</feature>
<organism evidence="2 3">
    <name type="scientific">Polarella glacialis</name>
    <name type="common">Dinoflagellate</name>
    <dbReference type="NCBI Taxonomy" id="89957"/>
    <lineage>
        <taxon>Eukaryota</taxon>
        <taxon>Sar</taxon>
        <taxon>Alveolata</taxon>
        <taxon>Dinophyceae</taxon>
        <taxon>Suessiales</taxon>
        <taxon>Suessiaceae</taxon>
        <taxon>Polarella</taxon>
    </lineage>
</organism>
<feature type="region of interest" description="Disordered" evidence="1">
    <location>
        <begin position="39"/>
        <end position="62"/>
    </location>
</feature>
<keyword evidence="3" id="KW-1185">Reference proteome</keyword>
<gene>
    <name evidence="2" type="ORF">PGLA1383_LOCUS14252</name>
</gene>
<evidence type="ECO:0000256" key="1">
    <source>
        <dbReference type="SAM" id="MobiDB-lite"/>
    </source>
</evidence>
<comment type="caution">
    <text evidence="2">The sequence shown here is derived from an EMBL/GenBank/DDBJ whole genome shotgun (WGS) entry which is preliminary data.</text>
</comment>
<dbReference type="Proteomes" id="UP000654075">
    <property type="component" value="Unassembled WGS sequence"/>
</dbReference>
<accession>A0A813EDR8</accession>
<feature type="region of interest" description="Disordered" evidence="1">
    <location>
        <begin position="101"/>
        <end position="126"/>
    </location>
</feature>
<evidence type="ECO:0000313" key="3">
    <source>
        <dbReference type="Proteomes" id="UP000654075"/>
    </source>
</evidence>
<dbReference type="EMBL" id="CAJNNV010008092">
    <property type="protein sequence ID" value="CAE8595749.1"/>
    <property type="molecule type" value="Genomic_DNA"/>
</dbReference>
<reference evidence="2" key="1">
    <citation type="submission" date="2021-02" db="EMBL/GenBank/DDBJ databases">
        <authorList>
            <person name="Dougan E. K."/>
            <person name="Rhodes N."/>
            <person name="Thang M."/>
            <person name="Chan C."/>
        </authorList>
    </citation>
    <scope>NUCLEOTIDE SEQUENCE</scope>
</reference>
<dbReference type="AlphaFoldDB" id="A0A813EDR8"/>